<dbReference type="Proteomes" id="UP000762676">
    <property type="component" value="Unassembled WGS sequence"/>
</dbReference>
<proteinExistence type="predicted"/>
<keyword evidence="2" id="KW-1185">Reference proteome</keyword>
<dbReference type="EMBL" id="BMAT01011521">
    <property type="protein sequence ID" value="GFR74376.1"/>
    <property type="molecule type" value="Genomic_DNA"/>
</dbReference>
<gene>
    <name evidence="1" type="ORF">ElyMa_005753400</name>
</gene>
<reference evidence="1 2" key="1">
    <citation type="journal article" date="2021" name="Elife">
        <title>Chloroplast acquisition without the gene transfer in kleptoplastic sea slugs, Plakobranchus ocellatus.</title>
        <authorList>
            <person name="Maeda T."/>
            <person name="Takahashi S."/>
            <person name="Yoshida T."/>
            <person name="Shimamura S."/>
            <person name="Takaki Y."/>
            <person name="Nagai Y."/>
            <person name="Toyoda A."/>
            <person name="Suzuki Y."/>
            <person name="Arimoto A."/>
            <person name="Ishii H."/>
            <person name="Satoh N."/>
            <person name="Nishiyama T."/>
            <person name="Hasebe M."/>
            <person name="Maruyama T."/>
            <person name="Minagawa J."/>
            <person name="Obokata J."/>
            <person name="Shigenobu S."/>
        </authorList>
    </citation>
    <scope>NUCLEOTIDE SEQUENCE [LARGE SCALE GENOMIC DNA]</scope>
</reference>
<protein>
    <submittedName>
        <fullName evidence="1">Uncharacterized protein</fullName>
    </submittedName>
</protein>
<evidence type="ECO:0000313" key="1">
    <source>
        <dbReference type="EMBL" id="GFR74376.1"/>
    </source>
</evidence>
<sequence length="81" mass="9516">MTKTFCVFSAKSTFRKDPFKTAYKWRQDLPFSLIIQVDEACRDLYSLLGYETFNRKDHMRNMQIPAKRPSYGEGLMKASLP</sequence>
<dbReference type="AlphaFoldDB" id="A0AAV4FPS8"/>
<evidence type="ECO:0000313" key="2">
    <source>
        <dbReference type="Proteomes" id="UP000762676"/>
    </source>
</evidence>
<accession>A0AAV4FPS8</accession>
<name>A0AAV4FPS8_9GAST</name>
<organism evidence="1 2">
    <name type="scientific">Elysia marginata</name>
    <dbReference type="NCBI Taxonomy" id="1093978"/>
    <lineage>
        <taxon>Eukaryota</taxon>
        <taxon>Metazoa</taxon>
        <taxon>Spiralia</taxon>
        <taxon>Lophotrochozoa</taxon>
        <taxon>Mollusca</taxon>
        <taxon>Gastropoda</taxon>
        <taxon>Heterobranchia</taxon>
        <taxon>Euthyneura</taxon>
        <taxon>Panpulmonata</taxon>
        <taxon>Sacoglossa</taxon>
        <taxon>Placobranchoidea</taxon>
        <taxon>Plakobranchidae</taxon>
        <taxon>Elysia</taxon>
    </lineage>
</organism>
<comment type="caution">
    <text evidence="1">The sequence shown here is derived from an EMBL/GenBank/DDBJ whole genome shotgun (WGS) entry which is preliminary data.</text>
</comment>